<dbReference type="GO" id="GO:0005581">
    <property type="term" value="C:collagen trimer"/>
    <property type="evidence" value="ECO:0007669"/>
    <property type="project" value="UniProtKB-KW"/>
</dbReference>
<dbReference type="PROSITE" id="PS50848">
    <property type="entry name" value="START"/>
    <property type="match status" value="1"/>
</dbReference>
<name>A0A6G1SCQ5_9ACAR</name>
<feature type="domain" description="START" evidence="1">
    <location>
        <begin position="29"/>
        <end position="247"/>
    </location>
</feature>
<evidence type="ECO:0000259" key="1">
    <source>
        <dbReference type="PROSITE" id="PS50848"/>
    </source>
</evidence>
<organism evidence="2">
    <name type="scientific">Aceria tosichella</name>
    <name type="common">wheat curl mite</name>
    <dbReference type="NCBI Taxonomy" id="561515"/>
    <lineage>
        <taxon>Eukaryota</taxon>
        <taxon>Metazoa</taxon>
        <taxon>Ecdysozoa</taxon>
        <taxon>Arthropoda</taxon>
        <taxon>Chelicerata</taxon>
        <taxon>Arachnida</taxon>
        <taxon>Acari</taxon>
        <taxon>Acariformes</taxon>
        <taxon>Trombidiformes</taxon>
        <taxon>Prostigmata</taxon>
        <taxon>Eupodina</taxon>
        <taxon>Eriophyoidea</taxon>
        <taxon>Eriophyidae</taxon>
        <taxon>Eriophyinae</taxon>
        <taxon>Aceriini</taxon>
        <taxon>Aceria</taxon>
    </lineage>
</organism>
<sequence length="255" mass="29141">MVDLVSKVDEVTKDQLHYAQLGLGQDGTSNGWQLFAEDGQMRLYSRELEIDGLVCDPLKAVHVVKGVTAYEMCHRFFNPANRFDWEETLESMKVIDVIDANTLVFHQIHKRIWPAAQRDAVFWSHIRKVIDPKASCLSHDDINPTTRPDLRLVDVWIVCNNSIDKPEIPLESCVRVKLTVSLVCETYIPITTSPETVTRDQLVCKIIYSSTINPGGWAPATILRAVYRREYPRFLENFSKHVIEVNKSKPISFGE</sequence>
<dbReference type="InterPro" id="IPR002913">
    <property type="entry name" value="START_lipid-bd_dom"/>
</dbReference>
<reference evidence="2" key="1">
    <citation type="submission" date="2018-10" db="EMBL/GenBank/DDBJ databases">
        <title>Transcriptome assembly of Aceria tosichella (Wheat curl mite) Type 2.</title>
        <authorList>
            <person name="Scully E.D."/>
            <person name="Geib S.M."/>
            <person name="Palmer N.A."/>
            <person name="Gupta A.K."/>
            <person name="Sarath G."/>
            <person name="Tatineni S."/>
        </authorList>
    </citation>
    <scope>NUCLEOTIDE SEQUENCE</scope>
    <source>
        <strain evidence="2">LincolnNE</strain>
    </source>
</reference>
<dbReference type="GO" id="GO:0035621">
    <property type="term" value="P:ER to Golgi ceramide transport"/>
    <property type="evidence" value="ECO:0007669"/>
    <property type="project" value="TreeGrafter"/>
</dbReference>
<dbReference type="EMBL" id="GGYP01002929">
    <property type="protein sequence ID" value="MDE47700.1"/>
    <property type="molecule type" value="Transcribed_RNA"/>
</dbReference>
<dbReference type="SUPFAM" id="SSF55961">
    <property type="entry name" value="Bet v1-like"/>
    <property type="match status" value="1"/>
</dbReference>
<keyword evidence="2" id="KW-0176">Collagen</keyword>
<evidence type="ECO:0000313" key="2">
    <source>
        <dbReference type="EMBL" id="MDE47700.1"/>
    </source>
</evidence>
<dbReference type="InterPro" id="IPR023393">
    <property type="entry name" value="START-like_dom_sf"/>
</dbReference>
<dbReference type="GO" id="GO:0005737">
    <property type="term" value="C:cytoplasm"/>
    <property type="evidence" value="ECO:0007669"/>
    <property type="project" value="UniProtKB-ARBA"/>
</dbReference>
<dbReference type="PANTHER" id="PTHR19308">
    <property type="entry name" value="PHOSPHATIDYLCHOLINE TRANSFER PROTEIN"/>
    <property type="match status" value="1"/>
</dbReference>
<dbReference type="Pfam" id="PF01852">
    <property type="entry name" value="START"/>
    <property type="match status" value="1"/>
</dbReference>
<accession>A0A6G1SCQ5</accession>
<dbReference type="InterPro" id="IPR051213">
    <property type="entry name" value="START_lipid_transfer"/>
</dbReference>
<dbReference type="SMART" id="SM00234">
    <property type="entry name" value="START"/>
    <property type="match status" value="1"/>
</dbReference>
<proteinExistence type="predicted"/>
<protein>
    <submittedName>
        <fullName evidence="2">Collagen type IV alpha-3-binding protein</fullName>
    </submittedName>
</protein>
<dbReference type="PANTHER" id="PTHR19308:SF53">
    <property type="entry name" value="CERAMIDE TRANSFER PROTEIN"/>
    <property type="match status" value="1"/>
</dbReference>
<dbReference type="AlphaFoldDB" id="A0A6G1SCQ5"/>
<dbReference type="Gene3D" id="3.30.530.20">
    <property type="match status" value="1"/>
</dbReference>
<dbReference type="GO" id="GO:0008289">
    <property type="term" value="F:lipid binding"/>
    <property type="evidence" value="ECO:0007669"/>
    <property type="project" value="InterPro"/>
</dbReference>
<gene>
    <name evidence="2" type="primary">COL4A3BP</name>
    <name evidence="2" type="ORF">g.13676</name>
</gene>